<sequence>MRLILTNKKSHYLLSKRPVTRLFYHKGVAFVRFQWLKNYQDLEEQILFMKWNLNKSKLELDRWVNGDLANVRLEKNSRSSSLEESIEVIEREISVLECEKVELLELIDSFNGTDNKIVKLKYIEDMDVYDIADETGYSVSYIRKRHTEIRKTLSFVDEYESRREERLKKQEEMDYYSADQDQLSLF</sequence>
<evidence type="ECO:0000313" key="2">
    <source>
        <dbReference type="EMBL" id="DAD97222.1"/>
    </source>
</evidence>
<organism evidence="2">
    <name type="scientific">Siphoviridae sp. ctWsj12</name>
    <dbReference type="NCBI Taxonomy" id="2826363"/>
    <lineage>
        <taxon>Viruses</taxon>
        <taxon>Duplodnaviria</taxon>
        <taxon>Heunggongvirae</taxon>
        <taxon>Uroviricota</taxon>
        <taxon>Caudoviricetes</taxon>
    </lineage>
</organism>
<name>A0A8S5NR62_9CAUD</name>
<evidence type="ECO:0008006" key="3">
    <source>
        <dbReference type="Google" id="ProtNLM"/>
    </source>
</evidence>
<feature type="coiled-coil region" evidence="1">
    <location>
        <begin position="79"/>
        <end position="106"/>
    </location>
</feature>
<accession>A0A8S5NR62</accession>
<dbReference type="EMBL" id="BK015233">
    <property type="protein sequence ID" value="DAD97222.1"/>
    <property type="molecule type" value="Genomic_DNA"/>
</dbReference>
<proteinExistence type="predicted"/>
<dbReference type="InterPro" id="IPR036388">
    <property type="entry name" value="WH-like_DNA-bd_sf"/>
</dbReference>
<keyword evidence="1" id="KW-0175">Coiled coil</keyword>
<reference evidence="2" key="1">
    <citation type="journal article" date="2021" name="Proc. Natl. Acad. Sci. U.S.A.">
        <title>A Catalog of Tens of Thousands of Viruses from Human Metagenomes Reveals Hidden Associations with Chronic Diseases.</title>
        <authorList>
            <person name="Tisza M.J."/>
            <person name="Buck C.B."/>
        </authorList>
    </citation>
    <scope>NUCLEOTIDE SEQUENCE</scope>
    <source>
        <strain evidence="2">CtWsj12</strain>
    </source>
</reference>
<dbReference type="InterPro" id="IPR013324">
    <property type="entry name" value="RNA_pol_sigma_r3/r4-like"/>
</dbReference>
<dbReference type="Gene3D" id="1.10.10.10">
    <property type="entry name" value="Winged helix-like DNA-binding domain superfamily/Winged helix DNA-binding domain"/>
    <property type="match status" value="1"/>
</dbReference>
<evidence type="ECO:0000256" key="1">
    <source>
        <dbReference type="SAM" id="Coils"/>
    </source>
</evidence>
<dbReference type="SUPFAM" id="SSF88659">
    <property type="entry name" value="Sigma3 and sigma4 domains of RNA polymerase sigma factors"/>
    <property type="match status" value="1"/>
</dbReference>
<protein>
    <recommendedName>
        <fullName evidence="3">Phage protein</fullName>
    </recommendedName>
</protein>